<dbReference type="SMART" id="SM00154">
    <property type="entry name" value="ZnF_AN1"/>
    <property type="match status" value="1"/>
</dbReference>
<accession>A0A034WMY7</accession>
<feature type="region of interest" description="Disordered" evidence="5">
    <location>
        <begin position="1"/>
        <end position="40"/>
    </location>
</feature>
<dbReference type="SUPFAM" id="SSF118310">
    <property type="entry name" value="AN1-like Zinc finger"/>
    <property type="match status" value="1"/>
</dbReference>
<feature type="compositionally biased region" description="Gly residues" evidence="5">
    <location>
        <begin position="172"/>
        <end position="186"/>
    </location>
</feature>
<dbReference type="Pfam" id="PF01428">
    <property type="entry name" value="zf-AN1"/>
    <property type="match status" value="1"/>
</dbReference>
<dbReference type="InterPro" id="IPR000058">
    <property type="entry name" value="Znf_AN1"/>
</dbReference>
<dbReference type="EMBL" id="GAKP01002933">
    <property type="protein sequence ID" value="JAC56019.1"/>
    <property type="molecule type" value="Transcribed_RNA"/>
</dbReference>
<evidence type="ECO:0000256" key="2">
    <source>
        <dbReference type="ARBA" id="ARBA00022771"/>
    </source>
</evidence>
<dbReference type="KEGG" id="bdr:105224530"/>
<reference evidence="7" key="1">
    <citation type="journal article" date="2014" name="BMC Genomics">
        <title>Characterizing the developmental transcriptome of the oriental fruit fly, Bactrocera dorsalis (Diptera: Tephritidae) through comparative genomic analysis with Drosophila melanogaster utilizing modENCODE datasets.</title>
        <authorList>
            <person name="Geib S.M."/>
            <person name="Calla B."/>
            <person name="Hall B."/>
            <person name="Hou S."/>
            <person name="Manoukis N.C."/>
        </authorList>
    </citation>
    <scope>NUCLEOTIDE SEQUENCE</scope>
    <source>
        <strain evidence="7">Punador</strain>
    </source>
</reference>
<organism evidence="7">
    <name type="scientific">Bactrocera dorsalis</name>
    <name type="common">Oriental fruit fly</name>
    <name type="synonym">Dacus dorsalis</name>
    <dbReference type="NCBI Taxonomy" id="27457"/>
    <lineage>
        <taxon>Eukaryota</taxon>
        <taxon>Metazoa</taxon>
        <taxon>Ecdysozoa</taxon>
        <taxon>Arthropoda</taxon>
        <taxon>Hexapoda</taxon>
        <taxon>Insecta</taxon>
        <taxon>Pterygota</taxon>
        <taxon>Neoptera</taxon>
        <taxon>Endopterygota</taxon>
        <taxon>Diptera</taxon>
        <taxon>Brachycera</taxon>
        <taxon>Muscomorpha</taxon>
        <taxon>Tephritoidea</taxon>
        <taxon>Tephritidae</taxon>
        <taxon>Bactrocera</taxon>
        <taxon>Bactrocera</taxon>
    </lineage>
</organism>
<keyword evidence="7" id="KW-0238">DNA-binding</keyword>
<dbReference type="GeneID" id="105224530"/>
<dbReference type="Gene3D" id="4.10.1110.10">
    <property type="entry name" value="AN1-like Zinc finger"/>
    <property type="match status" value="1"/>
</dbReference>
<feature type="compositionally biased region" description="Polar residues" evidence="5">
    <location>
        <begin position="13"/>
        <end position="24"/>
    </location>
</feature>
<evidence type="ECO:0000259" key="6">
    <source>
        <dbReference type="PROSITE" id="PS51039"/>
    </source>
</evidence>
<feature type="domain" description="AN1-type" evidence="6">
    <location>
        <begin position="72"/>
        <end position="121"/>
    </location>
</feature>
<dbReference type="OrthoDB" id="6513042at2759"/>
<feature type="compositionally biased region" description="Basic residues" evidence="5">
    <location>
        <begin position="1"/>
        <end position="10"/>
    </location>
</feature>
<keyword evidence="1" id="KW-0479">Metal-binding</keyword>
<dbReference type="InterPro" id="IPR035896">
    <property type="entry name" value="AN1-like_Znf"/>
</dbReference>
<keyword evidence="2 4" id="KW-0863">Zinc-finger</keyword>
<proteinExistence type="predicted"/>
<feature type="region of interest" description="Disordered" evidence="5">
    <location>
        <begin position="156"/>
        <end position="194"/>
    </location>
</feature>
<evidence type="ECO:0000256" key="4">
    <source>
        <dbReference type="PROSITE-ProRule" id="PRU00449"/>
    </source>
</evidence>
<evidence type="ECO:0000256" key="3">
    <source>
        <dbReference type="ARBA" id="ARBA00022833"/>
    </source>
</evidence>
<dbReference type="PROSITE" id="PS51039">
    <property type="entry name" value="ZF_AN1"/>
    <property type="match status" value="1"/>
</dbReference>
<evidence type="ECO:0000256" key="5">
    <source>
        <dbReference type="SAM" id="MobiDB-lite"/>
    </source>
</evidence>
<dbReference type="GO" id="GO:0008270">
    <property type="term" value="F:zinc ion binding"/>
    <property type="evidence" value="ECO:0007669"/>
    <property type="project" value="UniProtKB-KW"/>
</dbReference>
<keyword evidence="3" id="KW-0862">Zinc</keyword>
<evidence type="ECO:0000313" key="7">
    <source>
        <dbReference type="EMBL" id="JAC56019.1"/>
    </source>
</evidence>
<dbReference type="AlphaFoldDB" id="A0A034WMY7"/>
<evidence type="ECO:0000256" key="1">
    <source>
        <dbReference type="ARBA" id="ARBA00022723"/>
    </source>
</evidence>
<dbReference type="RefSeq" id="XP_011200940.2">
    <property type="nucleotide sequence ID" value="XM_011202638.3"/>
</dbReference>
<name>A0A034WMY7_BACDO</name>
<protein>
    <submittedName>
        <fullName evidence="7">DNA-binding protein SMUBP-2</fullName>
    </submittedName>
</protein>
<gene>
    <name evidence="7" type="primary">SMBP2</name>
</gene>
<sequence>MEKKGNKNKKVPSDSTSKNSNSTEAALDEPLFPIAPGKTRPNYGTNNTLELLERIPTEVVNLKLDDVLTAVKDVDNLCDYSRCKTKTKLMGQDCELCRKRFCFKHGLPEVHGCGEAVKREERVKFLHPKPAKTVREEADLAQAKKKLQAKLKDMQVGRMQKVNGGPPMVVKGGKGGADGNGAGGGKGAKRKKGK</sequence>
<dbReference type="GO" id="GO:0003677">
    <property type="term" value="F:DNA binding"/>
    <property type="evidence" value="ECO:0007669"/>
    <property type="project" value="UniProtKB-KW"/>
</dbReference>